<feature type="transmembrane region" description="Helical" evidence="1">
    <location>
        <begin position="103"/>
        <end position="122"/>
    </location>
</feature>
<dbReference type="InterPro" id="IPR049458">
    <property type="entry name" value="EpsG-like"/>
</dbReference>
<proteinExistence type="predicted"/>
<evidence type="ECO:0000256" key="1">
    <source>
        <dbReference type="SAM" id="Phobius"/>
    </source>
</evidence>
<name>A0A1S6PTM1_ECOLX</name>
<gene>
    <name evidence="2" type="primary">wzy</name>
</gene>
<feature type="transmembrane region" description="Helical" evidence="1">
    <location>
        <begin position="152"/>
        <end position="175"/>
    </location>
</feature>
<keyword evidence="1" id="KW-1133">Transmembrane helix</keyword>
<keyword evidence="1" id="KW-0812">Transmembrane</keyword>
<feature type="transmembrane region" description="Helical" evidence="1">
    <location>
        <begin position="70"/>
        <end position="96"/>
    </location>
</feature>
<dbReference type="EMBL" id="KY115229">
    <property type="protein sequence ID" value="AQU71805.1"/>
    <property type="molecule type" value="Genomic_DNA"/>
</dbReference>
<sequence length="347" mass="40509">MNIYLFIFSLLLLLSYPKDLKQFFYPTVIILFLFSSFRGIEVDRDHANYIELITLASNNLSYPIEPGFKILSFISVNIFGGYFFVFLAFAFISIYYKAKAIRLISPYPMLSLLLLFSNVYLLHDFTQIRAAAAGAISCYALTHLIKDNKNKFLLYIVFASIFHYSALVFLIALLFKKNNISLLFIIMYLLSLSGCYLLYYLNINLLNIINFINIPYIKNKYLEYAMSVFTDEYVKVNVYSFVQLSHIFISLFLLLSSYRIKFDASELILLKLYSLAPICLVLFSFVPAFSLRMSELFSILEILILPFFVRMIKQKFCMKTFIVLVATAMIYIHLFHVNLLNQYNMNF</sequence>
<feature type="transmembrane region" description="Helical" evidence="1">
    <location>
        <begin position="236"/>
        <end position="255"/>
    </location>
</feature>
<protein>
    <submittedName>
        <fullName evidence="2">O-antigen polymerase</fullName>
    </submittedName>
</protein>
<evidence type="ECO:0000313" key="2">
    <source>
        <dbReference type="EMBL" id="AQU71805.1"/>
    </source>
</evidence>
<accession>A0A1S6PTM1</accession>
<reference evidence="2" key="1">
    <citation type="journal article" date="2017" name="Front. Cell. Infect. Microbiol.">
        <title>The Escherichia coli Serogroup O1 and O2 Lipopolysaccharides Are Encoded by Multiple O-antigen Gene Clusters.</title>
        <authorList>
            <person name="Delannoy S."/>
            <person name="Beutin L."/>
            <person name="Mariani-Kurkdjian P."/>
            <person name="Fleiss A."/>
            <person name="Bonacorsi S."/>
            <person name="Fach P."/>
        </authorList>
    </citation>
    <scope>NUCLEOTIDE SEQUENCE</scope>
    <source>
        <strain evidence="2">CB15123</strain>
    </source>
</reference>
<dbReference type="AlphaFoldDB" id="A0A1S6PTM1"/>
<organism evidence="2">
    <name type="scientific">Escherichia coli O2:H40</name>
    <dbReference type="NCBI Taxonomy" id="1963783"/>
    <lineage>
        <taxon>Bacteria</taxon>
        <taxon>Pseudomonadati</taxon>
        <taxon>Pseudomonadota</taxon>
        <taxon>Gammaproteobacteria</taxon>
        <taxon>Enterobacterales</taxon>
        <taxon>Enterobacteriaceae</taxon>
        <taxon>Escherichia</taxon>
    </lineage>
</organism>
<keyword evidence="1" id="KW-0472">Membrane</keyword>
<dbReference type="Pfam" id="PF14897">
    <property type="entry name" value="EpsG"/>
    <property type="match status" value="1"/>
</dbReference>
<feature type="transmembrane region" description="Helical" evidence="1">
    <location>
        <begin position="182"/>
        <end position="201"/>
    </location>
</feature>
<feature type="transmembrane region" description="Helical" evidence="1">
    <location>
        <begin position="267"/>
        <end position="285"/>
    </location>
</feature>
<feature type="transmembrane region" description="Helical" evidence="1">
    <location>
        <begin position="321"/>
        <end position="340"/>
    </location>
</feature>